<evidence type="ECO:0000313" key="3">
    <source>
        <dbReference type="Proteomes" id="UP001154078"/>
    </source>
</evidence>
<reference evidence="2" key="1">
    <citation type="submission" date="2021-12" db="EMBL/GenBank/DDBJ databases">
        <authorList>
            <person name="King R."/>
        </authorList>
    </citation>
    <scope>NUCLEOTIDE SEQUENCE</scope>
</reference>
<dbReference type="SUPFAM" id="SSF53335">
    <property type="entry name" value="S-adenosyl-L-methionine-dependent methyltransferases"/>
    <property type="match status" value="1"/>
</dbReference>
<accession>A0A9P0BBJ7</accession>
<gene>
    <name evidence="2" type="ORF">MELIAE_LOCUS9584</name>
</gene>
<dbReference type="GO" id="GO:0008168">
    <property type="term" value="F:methyltransferase activity"/>
    <property type="evidence" value="ECO:0007669"/>
    <property type="project" value="InterPro"/>
</dbReference>
<dbReference type="PANTHER" id="PTHR12829">
    <property type="entry name" value="N6-ADENOSINE-METHYLTRANSFERASE"/>
    <property type="match status" value="1"/>
</dbReference>
<dbReference type="PROSITE" id="PS51143">
    <property type="entry name" value="MT_A70"/>
    <property type="match status" value="1"/>
</dbReference>
<dbReference type="InterPro" id="IPR002052">
    <property type="entry name" value="DNA_methylase_N6_adenine_CS"/>
</dbReference>
<organism evidence="2 3">
    <name type="scientific">Brassicogethes aeneus</name>
    <name type="common">Rape pollen beetle</name>
    <name type="synonym">Meligethes aeneus</name>
    <dbReference type="NCBI Taxonomy" id="1431903"/>
    <lineage>
        <taxon>Eukaryota</taxon>
        <taxon>Metazoa</taxon>
        <taxon>Ecdysozoa</taxon>
        <taxon>Arthropoda</taxon>
        <taxon>Hexapoda</taxon>
        <taxon>Insecta</taxon>
        <taxon>Pterygota</taxon>
        <taxon>Neoptera</taxon>
        <taxon>Endopterygota</taxon>
        <taxon>Coleoptera</taxon>
        <taxon>Polyphaga</taxon>
        <taxon>Cucujiformia</taxon>
        <taxon>Nitidulidae</taxon>
        <taxon>Meligethinae</taxon>
        <taxon>Brassicogethes</taxon>
    </lineage>
</organism>
<keyword evidence="3" id="KW-1185">Reference proteome</keyword>
<protein>
    <recommendedName>
        <fullName evidence="4">Methyltransferase-like protein 4</fullName>
    </recommendedName>
</protein>
<dbReference type="Gene3D" id="3.40.50.150">
    <property type="entry name" value="Vaccinia Virus protein VP39"/>
    <property type="match status" value="1"/>
</dbReference>
<evidence type="ECO:0008006" key="4">
    <source>
        <dbReference type="Google" id="ProtNLM"/>
    </source>
</evidence>
<evidence type="ECO:0000256" key="1">
    <source>
        <dbReference type="PROSITE-ProRule" id="PRU00489"/>
    </source>
</evidence>
<dbReference type="GO" id="GO:0032259">
    <property type="term" value="P:methylation"/>
    <property type="evidence" value="ECO:0007669"/>
    <property type="project" value="InterPro"/>
</dbReference>
<dbReference type="Proteomes" id="UP001154078">
    <property type="component" value="Chromosome 6"/>
</dbReference>
<proteinExistence type="inferred from homology"/>
<dbReference type="EMBL" id="OV121137">
    <property type="protein sequence ID" value="CAH0559498.1"/>
    <property type="molecule type" value="Genomic_DNA"/>
</dbReference>
<dbReference type="GO" id="GO:0003676">
    <property type="term" value="F:nucleic acid binding"/>
    <property type="evidence" value="ECO:0007669"/>
    <property type="project" value="InterPro"/>
</dbReference>
<dbReference type="InterPro" id="IPR007757">
    <property type="entry name" value="MT-A70-like"/>
</dbReference>
<dbReference type="AlphaFoldDB" id="A0A9P0BBJ7"/>
<dbReference type="PANTHER" id="PTHR12829:SF4">
    <property type="entry name" value="N(6)-ADENINE-SPECIFIC METHYLTRANSFERASE METTL4"/>
    <property type="match status" value="1"/>
</dbReference>
<dbReference type="OrthoDB" id="61116at2759"/>
<dbReference type="GO" id="GO:0005634">
    <property type="term" value="C:nucleus"/>
    <property type="evidence" value="ECO:0007669"/>
    <property type="project" value="TreeGrafter"/>
</dbReference>
<dbReference type="Pfam" id="PF05063">
    <property type="entry name" value="MT-A70"/>
    <property type="match status" value="1"/>
</dbReference>
<name>A0A9P0BBJ7_BRAAE</name>
<dbReference type="PROSITE" id="PS00092">
    <property type="entry name" value="N6_MTASE"/>
    <property type="match status" value="1"/>
</dbReference>
<comment type="similarity">
    <text evidence="1">Belongs to the MT-A70-like family.</text>
</comment>
<sequence length="345" mass="40683">MSILFKDDHCFFICHKHYIDKIYKKIQTESLKSYKLKEDLFNITTPYKASRSNYNNEIDPSKSELEVDICYVRDAYKNFQDKLYKQDILSKPMGDSEKNIKAKLISDNIYLESTKYNVKSAFGENLIPAVREVNGSNFLFPEKCLFYSFDVNDIDQRLNDKKFDLILLDPPWWNKYIRRKRKKSDSAYHMMYNDDLKNIPIEVVLKESGLVVVWCTNSQQNLDTLINDIFKKWNVDFITKWYWLKITRFGEPICSFSKPPGKQPFEQIIIGGRNIDFPQDFNKKVIVSIPSAIHSHKPPLEEILKFVLPENAEKLEIFARYLLNGWTSYGNEVLKLQNEILFDVT</sequence>
<evidence type="ECO:0000313" key="2">
    <source>
        <dbReference type="EMBL" id="CAH0559498.1"/>
    </source>
</evidence>
<dbReference type="InterPro" id="IPR029063">
    <property type="entry name" value="SAM-dependent_MTases_sf"/>
</dbReference>